<organism evidence="2 3">
    <name type="scientific">Rhodococcus kronopolitis</name>
    <dbReference type="NCBI Taxonomy" id="1460226"/>
    <lineage>
        <taxon>Bacteria</taxon>
        <taxon>Bacillati</taxon>
        <taxon>Actinomycetota</taxon>
        <taxon>Actinomycetes</taxon>
        <taxon>Mycobacteriales</taxon>
        <taxon>Nocardiaceae</taxon>
        <taxon>Rhodococcus</taxon>
    </lineage>
</organism>
<dbReference type="Proteomes" id="UP001595914">
    <property type="component" value="Unassembled WGS sequence"/>
</dbReference>
<proteinExistence type="predicted"/>
<dbReference type="EMBL" id="JBHSFO010000005">
    <property type="protein sequence ID" value="MFC4604352.1"/>
    <property type="molecule type" value="Genomic_DNA"/>
</dbReference>
<dbReference type="RefSeq" id="WP_378417098.1">
    <property type="nucleotide sequence ID" value="NZ_JBHSFO010000005.1"/>
</dbReference>
<evidence type="ECO:0000256" key="1">
    <source>
        <dbReference type="SAM" id="SignalP"/>
    </source>
</evidence>
<sequence>MRGIATHRSLTSAVVAIAALTLALGSPAAANANPPAPTAVMTAFQVPVTYVSYCSNAGFVCWVPYQVATVTPAATSSTPGVVTFSAAPSPMVNPTLADCIDVSINWRNLTTGAADDVVIQAVPWRGSGPYPTRPGELCRYVPATVTTGSGTVAATADVYASAHPATSSAWPQAPITVGVGLFQVP</sequence>
<protein>
    <recommendedName>
        <fullName evidence="4">Secreted protein</fullName>
    </recommendedName>
</protein>
<evidence type="ECO:0000313" key="2">
    <source>
        <dbReference type="EMBL" id="MFC4604352.1"/>
    </source>
</evidence>
<feature type="signal peptide" evidence="1">
    <location>
        <begin position="1"/>
        <end position="32"/>
    </location>
</feature>
<reference evidence="3" key="1">
    <citation type="journal article" date="2019" name="Int. J. Syst. Evol. Microbiol.">
        <title>The Global Catalogue of Microorganisms (GCM) 10K type strain sequencing project: providing services to taxonomists for standard genome sequencing and annotation.</title>
        <authorList>
            <consortium name="The Broad Institute Genomics Platform"/>
            <consortium name="The Broad Institute Genome Sequencing Center for Infectious Disease"/>
            <person name="Wu L."/>
            <person name="Ma J."/>
        </authorList>
    </citation>
    <scope>NUCLEOTIDE SEQUENCE [LARGE SCALE GENOMIC DNA]</scope>
    <source>
        <strain evidence="3">CCUG 54520</strain>
    </source>
</reference>
<name>A0ABV9FRV1_9NOCA</name>
<gene>
    <name evidence="2" type="ORF">ACFO6S_11710</name>
</gene>
<keyword evidence="1" id="KW-0732">Signal</keyword>
<comment type="caution">
    <text evidence="2">The sequence shown here is derived from an EMBL/GenBank/DDBJ whole genome shotgun (WGS) entry which is preliminary data.</text>
</comment>
<evidence type="ECO:0000313" key="3">
    <source>
        <dbReference type="Proteomes" id="UP001595914"/>
    </source>
</evidence>
<evidence type="ECO:0008006" key="4">
    <source>
        <dbReference type="Google" id="ProtNLM"/>
    </source>
</evidence>
<keyword evidence="3" id="KW-1185">Reference proteome</keyword>
<accession>A0ABV9FRV1</accession>
<feature type="chain" id="PRO_5045731290" description="Secreted protein" evidence="1">
    <location>
        <begin position="33"/>
        <end position="185"/>
    </location>
</feature>